<keyword evidence="2 5" id="KW-0238">DNA-binding</keyword>
<dbReference type="SUPFAM" id="SSF46894">
    <property type="entry name" value="C-terminal effector domain of the bipartite response regulators"/>
    <property type="match status" value="1"/>
</dbReference>
<dbReference type="CDD" id="cd06170">
    <property type="entry name" value="LuxR_C_like"/>
    <property type="match status" value="1"/>
</dbReference>
<dbReference type="PROSITE" id="PS50043">
    <property type="entry name" value="HTH_LUXR_2"/>
    <property type="match status" value="1"/>
</dbReference>
<name>A0A286E3W4_9ACTN</name>
<dbReference type="GO" id="GO:0006355">
    <property type="term" value="P:regulation of DNA-templated transcription"/>
    <property type="evidence" value="ECO:0007669"/>
    <property type="project" value="InterPro"/>
</dbReference>
<organism evidence="5 6">
    <name type="scientific">Streptomyces zhaozhouensis</name>
    <dbReference type="NCBI Taxonomy" id="1300267"/>
    <lineage>
        <taxon>Bacteria</taxon>
        <taxon>Bacillati</taxon>
        <taxon>Actinomycetota</taxon>
        <taxon>Actinomycetes</taxon>
        <taxon>Kitasatosporales</taxon>
        <taxon>Streptomycetaceae</taxon>
        <taxon>Streptomyces</taxon>
    </lineage>
</organism>
<evidence type="ECO:0000256" key="3">
    <source>
        <dbReference type="ARBA" id="ARBA00023163"/>
    </source>
</evidence>
<dbReference type="Gene3D" id="3.40.50.2300">
    <property type="match status" value="1"/>
</dbReference>
<evidence type="ECO:0000259" key="4">
    <source>
        <dbReference type="PROSITE" id="PS50043"/>
    </source>
</evidence>
<dbReference type="OrthoDB" id="9808843at2"/>
<dbReference type="GO" id="GO:0003677">
    <property type="term" value="F:DNA binding"/>
    <property type="evidence" value="ECO:0007669"/>
    <property type="project" value="UniProtKB-KW"/>
</dbReference>
<protein>
    <submittedName>
        <fullName evidence="5">DNA-binding response regulator, NarL/FixJ family, contains REC and HTH domains</fullName>
    </submittedName>
</protein>
<dbReference type="EMBL" id="OCNE01000022">
    <property type="protein sequence ID" value="SOD65559.1"/>
    <property type="molecule type" value="Genomic_DNA"/>
</dbReference>
<gene>
    <name evidence="5" type="ORF">SAMN06297387_12254</name>
</gene>
<sequence>MYRVTILVAGETALLREALTELLQAQPDMRVLGQVAGERELLLRAADLNPHVILLEPWKAMGRTLHSLRRTAPESAVLTLPYPSAGADPRALRATGPLVHLPRSAGWNALLTEVRRLAPAAVRDAVTRPVPALSQRETEVLRGVATAMTNQQIGRALGITTGTVKRHLHAAFRKLNAVSRLDAVAQALAAGMLTMPLAGFPSSEMTVTEEAGQDAQWRSRIPLC</sequence>
<reference evidence="5 6" key="1">
    <citation type="submission" date="2017-09" db="EMBL/GenBank/DDBJ databases">
        <authorList>
            <person name="Ehlers B."/>
            <person name="Leendertz F.H."/>
        </authorList>
    </citation>
    <scope>NUCLEOTIDE SEQUENCE [LARGE SCALE GENOMIC DNA]</scope>
    <source>
        <strain evidence="5 6">CGMCC 4.7095</strain>
    </source>
</reference>
<evidence type="ECO:0000256" key="2">
    <source>
        <dbReference type="ARBA" id="ARBA00023125"/>
    </source>
</evidence>
<accession>A0A286E3W4</accession>
<dbReference type="Pfam" id="PF00196">
    <property type="entry name" value="GerE"/>
    <property type="match status" value="1"/>
</dbReference>
<keyword evidence="6" id="KW-1185">Reference proteome</keyword>
<keyword evidence="3" id="KW-0804">Transcription</keyword>
<dbReference type="InterPro" id="IPR016032">
    <property type="entry name" value="Sig_transdc_resp-reg_C-effctor"/>
</dbReference>
<dbReference type="SMART" id="SM00421">
    <property type="entry name" value="HTH_LUXR"/>
    <property type="match status" value="1"/>
</dbReference>
<dbReference type="InterPro" id="IPR000792">
    <property type="entry name" value="Tscrpt_reg_LuxR_C"/>
</dbReference>
<dbReference type="PANTHER" id="PTHR44688">
    <property type="entry name" value="DNA-BINDING TRANSCRIPTIONAL ACTIVATOR DEVR_DOSR"/>
    <property type="match status" value="1"/>
</dbReference>
<evidence type="ECO:0000313" key="6">
    <source>
        <dbReference type="Proteomes" id="UP000219072"/>
    </source>
</evidence>
<feature type="domain" description="HTH luxR-type" evidence="4">
    <location>
        <begin position="126"/>
        <end position="191"/>
    </location>
</feature>
<keyword evidence="1" id="KW-0805">Transcription regulation</keyword>
<proteinExistence type="predicted"/>
<dbReference type="AlphaFoldDB" id="A0A286E3W4"/>
<dbReference type="PANTHER" id="PTHR44688:SF16">
    <property type="entry name" value="DNA-BINDING TRANSCRIPTIONAL ACTIVATOR DEVR_DOSR"/>
    <property type="match status" value="1"/>
</dbReference>
<evidence type="ECO:0000313" key="5">
    <source>
        <dbReference type="EMBL" id="SOD65559.1"/>
    </source>
</evidence>
<evidence type="ECO:0000256" key="1">
    <source>
        <dbReference type="ARBA" id="ARBA00023015"/>
    </source>
</evidence>
<dbReference type="Proteomes" id="UP000219072">
    <property type="component" value="Unassembled WGS sequence"/>
</dbReference>
<dbReference type="PRINTS" id="PR00038">
    <property type="entry name" value="HTHLUXR"/>
</dbReference>
<dbReference type="RefSeq" id="WP_097233480.1">
    <property type="nucleotide sequence ID" value="NZ_OCNE01000022.1"/>
</dbReference>